<accession>A0A8R1UWX7</accession>
<accession>A0A2A6CMD3</accession>
<organism evidence="1 2">
    <name type="scientific">Pristionchus pacificus</name>
    <name type="common">Parasitic nematode worm</name>
    <dbReference type="NCBI Taxonomy" id="54126"/>
    <lineage>
        <taxon>Eukaryota</taxon>
        <taxon>Metazoa</taxon>
        <taxon>Ecdysozoa</taxon>
        <taxon>Nematoda</taxon>
        <taxon>Chromadorea</taxon>
        <taxon>Rhabditida</taxon>
        <taxon>Rhabditina</taxon>
        <taxon>Diplogasteromorpha</taxon>
        <taxon>Diplogasteroidea</taxon>
        <taxon>Neodiplogasteridae</taxon>
        <taxon>Pristionchus</taxon>
    </lineage>
</organism>
<dbReference type="AlphaFoldDB" id="A0A2A6CMD3"/>
<name>A0A2A6CMD3_PRIPA</name>
<reference evidence="1" key="2">
    <citation type="submission" date="2022-06" db="UniProtKB">
        <authorList>
            <consortium name="EnsemblMetazoa"/>
        </authorList>
    </citation>
    <scope>IDENTIFICATION</scope>
    <source>
        <strain evidence="1">PS312</strain>
    </source>
</reference>
<evidence type="ECO:0000313" key="1">
    <source>
        <dbReference type="EnsemblMetazoa" id="PPA40868.1"/>
    </source>
</evidence>
<proteinExistence type="predicted"/>
<dbReference type="EnsemblMetazoa" id="PPA40868.1">
    <property type="protein sequence ID" value="PPA40868.1"/>
    <property type="gene ID" value="WBGene00279237"/>
</dbReference>
<keyword evidence="2" id="KW-1185">Reference proteome</keyword>
<sequence length="171" mass="19462">MYTRNDLIHLIVHFTVDSLAVSANIILLIAIWKSQLGSYMNIFLSFCFRMYILKDAHNNYEKSVRYIWTGCVATFLFSSTSIYVYCGIGDTIPPGTSRASHNKIVMIISRIQTLTYQSLLPIGGFIGTTYWSLDKYFGLSSELPQQLVMIINPIPYASPLINLLCLPLYRK</sequence>
<reference evidence="2" key="1">
    <citation type="journal article" date="2008" name="Nat. Genet.">
        <title>The Pristionchus pacificus genome provides a unique perspective on nematode lifestyle and parasitism.</title>
        <authorList>
            <person name="Dieterich C."/>
            <person name="Clifton S.W."/>
            <person name="Schuster L.N."/>
            <person name="Chinwalla A."/>
            <person name="Delehaunty K."/>
            <person name="Dinkelacker I."/>
            <person name="Fulton L."/>
            <person name="Fulton R."/>
            <person name="Godfrey J."/>
            <person name="Minx P."/>
            <person name="Mitreva M."/>
            <person name="Roeseler W."/>
            <person name="Tian H."/>
            <person name="Witte H."/>
            <person name="Yang S.P."/>
            <person name="Wilson R.K."/>
            <person name="Sommer R.J."/>
        </authorList>
    </citation>
    <scope>NUCLEOTIDE SEQUENCE [LARGE SCALE GENOMIC DNA]</scope>
    <source>
        <strain evidence="2">PS312</strain>
    </source>
</reference>
<evidence type="ECO:0000313" key="2">
    <source>
        <dbReference type="Proteomes" id="UP000005239"/>
    </source>
</evidence>
<gene>
    <name evidence="1" type="primary">WBGene00279237</name>
</gene>
<dbReference type="Proteomes" id="UP000005239">
    <property type="component" value="Unassembled WGS sequence"/>
</dbReference>
<protein>
    <submittedName>
        <fullName evidence="1">G protein-coupled receptor</fullName>
    </submittedName>
</protein>